<organism evidence="2 3">
    <name type="scientific">Marchantia polymorpha subsp. ruderalis</name>
    <dbReference type="NCBI Taxonomy" id="1480154"/>
    <lineage>
        <taxon>Eukaryota</taxon>
        <taxon>Viridiplantae</taxon>
        <taxon>Streptophyta</taxon>
        <taxon>Embryophyta</taxon>
        <taxon>Marchantiophyta</taxon>
        <taxon>Marchantiopsida</taxon>
        <taxon>Marchantiidae</taxon>
        <taxon>Marchantiales</taxon>
        <taxon>Marchantiaceae</taxon>
        <taxon>Marchantia</taxon>
    </lineage>
</organism>
<feature type="compositionally biased region" description="Polar residues" evidence="1">
    <location>
        <begin position="42"/>
        <end position="55"/>
    </location>
</feature>
<dbReference type="AlphaFoldDB" id="A0A176W1Y0"/>
<evidence type="ECO:0000313" key="2">
    <source>
        <dbReference type="EMBL" id="OAE26495.1"/>
    </source>
</evidence>
<dbReference type="Proteomes" id="UP000077202">
    <property type="component" value="Unassembled WGS sequence"/>
</dbReference>
<protein>
    <submittedName>
        <fullName evidence="2">Uncharacterized protein</fullName>
    </submittedName>
</protein>
<gene>
    <name evidence="2" type="ORF">AXG93_815s1580</name>
</gene>
<accession>A0A176W1Y0</accession>
<evidence type="ECO:0000313" key="3">
    <source>
        <dbReference type="Proteomes" id="UP000077202"/>
    </source>
</evidence>
<proteinExistence type="predicted"/>
<comment type="caution">
    <text evidence="2">The sequence shown here is derived from an EMBL/GenBank/DDBJ whole genome shotgun (WGS) entry which is preliminary data.</text>
</comment>
<evidence type="ECO:0000256" key="1">
    <source>
        <dbReference type="SAM" id="MobiDB-lite"/>
    </source>
</evidence>
<reference evidence="2" key="1">
    <citation type="submission" date="2016-03" db="EMBL/GenBank/DDBJ databases">
        <title>Mechanisms controlling the formation of the plant cell surface in tip-growing cells are functionally conserved among land plants.</title>
        <authorList>
            <person name="Honkanen S."/>
            <person name="Jones V.A."/>
            <person name="Morieri G."/>
            <person name="Champion C."/>
            <person name="Hetherington A.J."/>
            <person name="Kelly S."/>
            <person name="Saint-Marcoux D."/>
            <person name="Proust H."/>
            <person name="Prescott H."/>
            <person name="Dolan L."/>
        </authorList>
    </citation>
    <scope>NUCLEOTIDE SEQUENCE [LARGE SCALE GENOMIC DNA]</scope>
    <source>
        <tissue evidence="2">Whole gametophyte</tissue>
    </source>
</reference>
<name>A0A176W1Y0_MARPO</name>
<feature type="region of interest" description="Disordered" evidence="1">
    <location>
        <begin position="30"/>
        <end position="55"/>
    </location>
</feature>
<sequence length="121" mass="12934">MSNKFKGTKRAKGERATDSNILTFIVPEVDGTSRKEVGRNGSGSEYSNVHNNDTRSGLQFAKGAGGQSVQYPFSKTGWKGDTGMYAATVGTDSERRENGSWVFVGFTGSLRGASRLGAESE</sequence>
<dbReference type="EMBL" id="LVLJ01002167">
    <property type="protein sequence ID" value="OAE26495.1"/>
    <property type="molecule type" value="Genomic_DNA"/>
</dbReference>
<keyword evidence="3" id="KW-1185">Reference proteome</keyword>